<name>A0ABQ5Y1C7_9VIBR</name>
<evidence type="ECO:0000313" key="2">
    <source>
        <dbReference type="Proteomes" id="UP001156669"/>
    </source>
</evidence>
<evidence type="ECO:0000313" key="1">
    <source>
        <dbReference type="EMBL" id="GLR03875.1"/>
    </source>
</evidence>
<reference evidence="2" key="1">
    <citation type="journal article" date="2019" name="Int. J. Syst. Evol. Microbiol.">
        <title>The Global Catalogue of Microorganisms (GCM) 10K type strain sequencing project: providing services to taxonomists for standard genome sequencing and annotation.</title>
        <authorList>
            <consortium name="The Broad Institute Genomics Platform"/>
            <consortium name="The Broad Institute Genome Sequencing Center for Infectious Disease"/>
            <person name="Wu L."/>
            <person name="Ma J."/>
        </authorList>
    </citation>
    <scope>NUCLEOTIDE SEQUENCE [LARGE SCALE GENOMIC DNA]</scope>
    <source>
        <strain evidence="2">NBRC 110633</strain>
    </source>
</reference>
<accession>A0ABQ5Y1C7</accession>
<protein>
    <submittedName>
        <fullName evidence="1">Uncharacterized protein</fullName>
    </submittedName>
</protein>
<sequence length="50" mass="6024">MNNRYFDVRLKRLNEHDFLLTYDGEIESEGVQRQIAGIRGELNWLDEKKL</sequence>
<dbReference type="Proteomes" id="UP001156669">
    <property type="component" value="Unassembled WGS sequence"/>
</dbReference>
<comment type="caution">
    <text evidence="1">The sequence shown here is derived from an EMBL/GenBank/DDBJ whole genome shotgun (WGS) entry which is preliminary data.</text>
</comment>
<proteinExistence type="predicted"/>
<keyword evidence="2" id="KW-1185">Reference proteome</keyword>
<organism evidence="1 2">
    <name type="scientific">Vibrio hyugaensis</name>
    <dbReference type="NCBI Taxonomy" id="1534743"/>
    <lineage>
        <taxon>Bacteria</taxon>
        <taxon>Pseudomonadati</taxon>
        <taxon>Pseudomonadota</taxon>
        <taxon>Gammaproteobacteria</taxon>
        <taxon>Vibrionales</taxon>
        <taxon>Vibrionaceae</taxon>
        <taxon>Vibrio</taxon>
    </lineage>
</organism>
<gene>
    <name evidence="1" type="ORF">GCM10007906_14620</name>
</gene>
<dbReference type="EMBL" id="BSOE01000019">
    <property type="protein sequence ID" value="GLR03875.1"/>
    <property type="molecule type" value="Genomic_DNA"/>
</dbReference>